<reference evidence="4" key="1">
    <citation type="journal article" date="2018" name="Nat. Microbiol.">
        <title>Leveraging single-cell genomics to expand the fungal tree of life.</title>
        <authorList>
            <person name="Ahrendt S.R."/>
            <person name="Quandt C.A."/>
            <person name="Ciobanu D."/>
            <person name="Clum A."/>
            <person name="Salamov A."/>
            <person name="Andreopoulos B."/>
            <person name="Cheng J.F."/>
            <person name="Woyke T."/>
            <person name="Pelin A."/>
            <person name="Henrissat B."/>
            <person name="Reynolds N.K."/>
            <person name="Benny G.L."/>
            <person name="Smith M.E."/>
            <person name="James T.Y."/>
            <person name="Grigoriev I.V."/>
        </authorList>
    </citation>
    <scope>NUCLEOTIDE SEQUENCE [LARGE SCALE GENOMIC DNA]</scope>
    <source>
        <strain evidence="4">RSA 1356</strain>
    </source>
</reference>
<evidence type="ECO:0000256" key="1">
    <source>
        <dbReference type="SAM" id="MobiDB-lite"/>
    </source>
</evidence>
<dbReference type="STRING" id="78915.A0A4P9XH56"/>
<sequence>MRFPDGAPFGRQCYWMLSVHDCENEEVHQWIMYVSVGAHLVPITFGAYLLWFRWHYLWPTLLADTSARRLVRLPVDWMVACFLMACITRWLHTLLVITDSLPTFAARELFNDFSYWAGLWAVTVFLAGIIETIPPVFVRGVGKPPGLVTVGFYGESLTVWVPPRWLFIGCFTILMLWGACLTAPFTYLGGHGADIGDWELFDWGLQMGYSMWTINLLILAGIAGYYCISLLIIIRHSLRLQKANRRLSGEEMQAVAHLQRTFLYNGLVCIGGTSICVTWGFFHSQVLRQLWSSVFMELPIHIFWWPVIVLLIMKRIYSNSVQKAESIYRQSHTQRSANSTTRFTSSATRNSRNRTAHSQWDTATELENATVVDKHTPDAVAATLLGKGKDWDDLATDDYVVCPDDAEEHVELALTTRSYRQAAYAEPAPVPYGTHLTVTSTTTLLGNSRQMQQETAVHVDEEPGSTMRSRNGAVYQSQSRPAARPSEEEHTTPADTSTEALTATVPLPGGAPTDQGARHLLLRGLAVVVEKFTEATDTTRYSHGASRQSSRPSSTPSNGLPMRATGDGPPLPSPATPMIVPVAVSASSSTAGSACSAPTAANASCSAEGTAAARHGLHHEPTRACLYAPASERTLVERYGLSLQTTGITSEPALHHQQSLSRSESSQSSLRSPSRHSSAATLLASPSDATLGERRQGAHNARDVYHPSDALNHTTLASAVADGEAGEPGSDAQAVGRH</sequence>
<name>A0A4P9XH56_9FUNG</name>
<evidence type="ECO:0000256" key="2">
    <source>
        <dbReference type="SAM" id="Phobius"/>
    </source>
</evidence>
<feature type="transmembrane region" description="Helical" evidence="2">
    <location>
        <begin position="30"/>
        <end position="52"/>
    </location>
</feature>
<feature type="compositionally biased region" description="Low complexity" evidence="1">
    <location>
        <begin position="546"/>
        <end position="557"/>
    </location>
</feature>
<dbReference type="Proteomes" id="UP000271241">
    <property type="component" value="Unassembled WGS sequence"/>
</dbReference>
<proteinExistence type="predicted"/>
<protein>
    <submittedName>
        <fullName evidence="3">Uncharacterized protein</fullName>
    </submittedName>
</protein>
<feature type="transmembrane region" description="Helical" evidence="2">
    <location>
        <begin position="73"/>
        <end position="93"/>
    </location>
</feature>
<organism evidence="3 4">
    <name type="scientific">Thamnocephalis sphaerospora</name>
    <dbReference type="NCBI Taxonomy" id="78915"/>
    <lineage>
        <taxon>Eukaryota</taxon>
        <taxon>Fungi</taxon>
        <taxon>Fungi incertae sedis</taxon>
        <taxon>Zoopagomycota</taxon>
        <taxon>Zoopagomycotina</taxon>
        <taxon>Zoopagomycetes</taxon>
        <taxon>Zoopagales</taxon>
        <taxon>Sigmoideomycetaceae</taxon>
        <taxon>Thamnocephalis</taxon>
    </lineage>
</organism>
<feature type="transmembrane region" description="Helical" evidence="2">
    <location>
        <begin position="165"/>
        <end position="189"/>
    </location>
</feature>
<feature type="region of interest" description="Disordered" evidence="1">
    <location>
        <begin position="447"/>
        <end position="516"/>
    </location>
</feature>
<feature type="transmembrane region" description="Helical" evidence="2">
    <location>
        <begin position="113"/>
        <end position="133"/>
    </location>
</feature>
<keyword evidence="2" id="KW-0812">Transmembrane</keyword>
<feature type="compositionally biased region" description="Polar residues" evidence="1">
    <location>
        <begin position="466"/>
        <end position="480"/>
    </location>
</feature>
<evidence type="ECO:0000313" key="4">
    <source>
        <dbReference type="Proteomes" id="UP000271241"/>
    </source>
</evidence>
<keyword evidence="2" id="KW-0472">Membrane</keyword>
<feature type="region of interest" description="Disordered" evidence="1">
    <location>
        <begin position="649"/>
        <end position="738"/>
    </location>
</feature>
<gene>
    <name evidence="3" type="ORF">THASP1DRAFT_33182</name>
</gene>
<feature type="region of interest" description="Disordered" evidence="1">
    <location>
        <begin position="538"/>
        <end position="577"/>
    </location>
</feature>
<feature type="transmembrane region" description="Helical" evidence="2">
    <location>
        <begin position="262"/>
        <end position="282"/>
    </location>
</feature>
<dbReference type="AlphaFoldDB" id="A0A4P9XH56"/>
<keyword evidence="2" id="KW-1133">Transmembrane helix</keyword>
<evidence type="ECO:0000313" key="3">
    <source>
        <dbReference type="EMBL" id="RKP04996.1"/>
    </source>
</evidence>
<feature type="transmembrane region" description="Helical" evidence="2">
    <location>
        <begin position="294"/>
        <end position="313"/>
    </location>
</feature>
<feature type="compositionally biased region" description="Polar residues" evidence="1">
    <location>
        <begin position="331"/>
        <end position="350"/>
    </location>
</feature>
<accession>A0A4P9XH56</accession>
<feature type="transmembrane region" description="Helical" evidence="2">
    <location>
        <begin position="209"/>
        <end position="234"/>
    </location>
</feature>
<feature type="compositionally biased region" description="Basic and acidic residues" evidence="1">
    <location>
        <begin position="691"/>
        <end position="706"/>
    </location>
</feature>
<feature type="compositionally biased region" description="Low complexity" evidence="1">
    <location>
        <begin position="655"/>
        <end position="678"/>
    </location>
</feature>
<dbReference type="OrthoDB" id="2114634at2759"/>
<dbReference type="EMBL" id="KZ993327">
    <property type="protein sequence ID" value="RKP04996.1"/>
    <property type="molecule type" value="Genomic_DNA"/>
</dbReference>
<feature type="region of interest" description="Disordered" evidence="1">
    <location>
        <begin position="331"/>
        <end position="358"/>
    </location>
</feature>
<keyword evidence="4" id="KW-1185">Reference proteome</keyword>